<dbReference type="InterPro" id="IPR011854">
    <property type="entry name" value="HypE"/>
</dbReference>
<dbReference type="InterPro" id="IPR016188">
    <property type="entry name" value="PurM-like_N"/>
</dbReference>
<dbReference type="CDD" id="cd02197">
    <property type="entry name" value="HypE"/>
    <property type="match status" value="1"/>
</dbReference>
<feature type="domain" description="PurM-like C-terminal" evidence="3">
    <location>
        <begin position="166"/>
        <end position="318"/>
    </location>
</feature>
<name>A0A1W1BZ78_9ZZZZ</name>
<accession>A0A1W1BZ78</accession>
<dbReference type="EMBL" id="FPHJ01000024">
    <property type="protein sequence ID" value="SFV58771.1"/>
    <property type="molecule type" value="Genomic_DNA"/>
</dbReference>
<protein>
    <submittedName>
        <fullName evidence="4">[NiFe] hydrogenase metallocenter assembly protein HypE</fullName>
    </submittedName>
</protein>
<evidence type="ECO:0000256" key="1">
    <source>
        <dbReference type="ARBA" id="ARBA00006243"/>
    </source>
</evidence>
<sequence length="341" mass="36189">MNKKYQNKKITMAHGSGGKASSDLIKDIFVDTFNNDYLSTMEDQARVEMPKGILTLTTDSYVVSPIFFKGGDIGKLAVTGTVNDLAMSGAKPLYLTCGLILEEGLPIETLDKIIKSMQKTAQEAGVKIVCGDTKVVEKGSADQIFINTAGVGVIASGIKIHSNAAKVGDKIIVNGYIGDHGATIMQSRAELAISADINSDCQVLNHLVEKILNVSANGIHAMRDATRGGVATILNEIANDSKVCITLEEDNLPIRVPTRGVCEILGLDPLYLANEGTLVCVVSATEANLVLKTMQQTKEGKNACIIGEVTDGPEGIVALKTLFGGTKIIDKLVGDQLPRIC</sequence>
<dbReference type="PANTHER" id="PTHR30303:SF0">
    <property type="entry name" value="CARBAMOYL DEHYDRATASE HYPE"/>
    <property type="match status" value="1"/>
</dbReference>
<dbReference type="InterPro" id="IPR036921">
    <property type="entry name" value="PurM-like_N_sf"/>
</dbReference>
<organism evidence="4">
    <name type="scientific">hydrothermal vent metagenome</name>
    <dbReference type="NCBI Taxonomy" id="652676"/>
    <lineage>
        <taxon>unclassified sequences</taxon>
        <taxon>metagenomes</taxon>
        <taxon>ecological metagenomes</taxon>
    </lineage>
</organism>
<dbReference type="AlphaFoldDB" id="A0A1W1BZ78"/>
<dbReference type="GO" id="GO:0051604">
    <property type="term" value="P:protein maturation"/>
    <property type="evidence" value="ECO:0007669"/>
    <property type="project" value="TreeGrafter"/>
</dbReference>
<dbReference type="NCBIfam" id="TIGR02124">
    <property type="entry name" value="hypE"/>
    <property type="match status" value="1"/>
</dbReference>
<dbReference type="Gene3D" id="3.30.1330.10">
    <property type="entry name" value="PurM-like, N-terminal domain"/>
    <property type="match status" value="1"/>
</dbReference>
<dbReference type="SUPFAM" id="SSF56042">
    <property type="entry name" value="PurM C-terminal domain-like"/>
    <property type="match status" value="1"/>
</dbReference>
<dbReference type="InterPro" id="IPR010918">
    <property type="entry name" value="PurM-like_C_dom"/>
</dbReference>
<comment type="similarity">
    <text evidence="1">Belongs to the HypE family.</text>
</comment>
<evidence type="ECO:0000259" key="2">
    <source>
        <dbReference type="Pfam" id="PF00586"/>
    </source>
</evidence>
<dbReference type="PIRSF" id="PIRSF005644">
    <property type="entry name" value="Hdrgns_mtr_HypE"/>
    <property type="match status" value="1"/>
</dbReference>
<proteinExistence type="inferred from homology"/>
<dbReference type="Pfam" id="PF02769">
    <property type="entry name" value="AIRS_C"/>
    <property type="match status" value="1"/>
</dbReference>
<dbReference type="Pfam" id="PF00586">
    <property type="entry name" value="AIRS"/>
    <property type="match status" value="1"/>
</dbReference>
<evidence type="ECO:0000259" key="3">
    <source>
        <dbReference type="Pfam" id="PF02769"/>
    </source>
</evidence>
<gene>
    <name evidence="4" type="ORF">MNB_SUP05-5-1105</name>
</gene>
<reference evidence="4" key="1">
    <citation type="submission" date="2016-10" db="EMBL/GenBank/DDBJ databases">
        <authorList>
            <person name="de Groot N.N."/>
        </authorList>
    </citation>
    <scope>NUCLEOTIDE SEQUENCE</scope>
</reference>
<dbReference type="PANTHER" id="PTHR30303">
    <property type="entry name" value="HYDROGENASE ISOENZYMES FORMATION PROTEIN HYPE"/>
    <property type="match status" value="1"/>
</dbReference>
<feature type="domain" description="PurM-like N-terminal" evidence="2">
    <location>
        <begin position="42"/>
        <end position="154"/>
    </location>
</feature>
<evidence type="ECO:0000313" key="4">
    <source>
        <dbReference type="EMBL" id="SFV58771.1"/>
    </source>
</evidence>
<dbReference type="Gene3D" id="3.90.650.10">
    <property type="entry name" value="PurM-like C-terminal domain"/>
    <property type="match status" value="1"/>
</dbReference>
<dbReference type="InterPro" id="IPR036676">
    <property type="entry name" value="PurM-like_C_sf"/>
</dbReference>
<dbReference type="SUPFAM" id="SSF55326">
    <property type="entry name" value="PurM N-terminal domain-like"/>
    <property type="match status" value="1"/>
</dbReference>